<gene>
    <name evidence="1" type="ORF">DFH08DRAFT_961753</name>
</gene>
<dbReference type="Proteomes" id="UP001218218">
    <property type="component" value="Unassembled WGS sequence"/>
</dbReference>
<dbReference type="SUPFAM" id="SSF56601">
    <property type="entry name" value="beta-lactamase/transpeptidase-like"/>
    <property type="match status" value="1"/>
</dbReference>
<evidence type="ECO:0000313" key="1">
    <source>
        <dbReference type="EMBL" id="KAJ7346312.1"/>
    </source>
</evidence>
<organism evidence="1 2">
    <name type="scientific">Mycena albidolilacea</name>
    <dbReference type="NCBI Taxonomy" id="1033008"/>
    <lineage>
        <taxon>Eukaryota</taxon>
        <taxon>Fungi</taxon>
        <taxon>Dikarya</taxon>
        <taxon>Basidiomycota</taxon>
        <taxon>Agaricomycotina</taxon>
        <taxon>Agaricomycetes</taxon>
        <taxon>Agaricomycetidae</taxon>
        <taxon>Agaricales</taxon>
        <taxon>Marasmiineae</taxon>
        <taxon>Mycenaceae</taxon>
        <taxon>Mycena</taxon>
    </lineage>
</organism>
<keyword evidence="2" id="KW-1185">Reference proteome</keyword>
<dbReference type="InterPro" id="IPR012338">
    <property type="entry name" value="Beta-lactam/transpept-like"/>
</dbReference>
<proteinExistence type="predicted"/>
<comment type="caution">
    <text evidence="1">The sequence shown here is derived from an EMBL/GenBank/DDBJ whole genome shotgun (WGS) entry which is preliminary data.</text>
</comment>
<evidence type="ECO:0008006" key="3">
    <source>
        <dbReference type="Google" id="ProtNLM"/>
    </source>
</evidence>
<name>A0AAD7A051_9AGAR</name>
<sequence>MEYGLGWALTAYRGHELIWHNGGGQGVSAFCALFPQDGFAVVVLANTAGTVTENVVFAVADRIIGPSPNSLLPSANIFTPTGPSSTFSGSILSGLEGTYSNIGYGNFTLCSSAQPTTSQCASVVQDFEMVDAAAGKPSSPVELYSAWARFWGTHLRLIPISDNDYVGEITTLYIDGYGADHTPFEDPVVGFKITFMEEGGKVTGLAFFAALDLPVRGAAPAGSGTMEGTESAPSRLHMWHLKRTGDEVRAARGEGLEEGEADLGEGTTTLCVASTAISTLATSTVGGEVRGGGAQHPEDYRGLEVSRGRVGVPDSGSVGPLKGGSSQLSNSRVDLVWLPFVSDEIRKLQLPARGLLPE</sequence>
<dbReference type="AlphaFoldDB" id="A0AAD7A051"/>
<dbReference type="EMBL" id="JARIHO010000021">
    <property type="protein sequence ID" value="KAJ7346312.1"/>
    <property type="molecule type" value="Genomic_DNA"/>
</dbReference>
<evidence type="ECO:0000313" key="2">
    <source>
        <dbReference type="Proteomes" id="UP001218218"/>
    </source>
</evidence>
<dbReference type="Gene3D" id="3.40.710.10">
    <property type="entry name" value="DD-peptidase/beta-lactamase superfamily"/>
    <property type="match status" value="1"/>
</dbReference>
<protein>
    <recommendedName>
        <fullName evidence="3">Beta-lactamase-related domain-containing protein</fullName>
    </recommendedName>
</protein>
<reference evidence="1" key="1">
    <citation type="submission" date="2023-03" db="EMBL/GenBank/DDBJ databases">
        <title>Massive genome expansion in bonnet fungi (Mycena s.s.) driven by repeated elements and novel gene families across ecological guilds.</title>
        <authorList>
            <consortium name="Lawrence Berkeley National Laboratory"/>
            <person name="Harder C.B."/>
            <person name="Miyauchi S."/>
            <person name="Viragh M."/>
            <person name="Kuo A."/>
            <person name="Thoen E."/>
            <person name="Andreopoulos B."/>
            <person name="Lu D."/>
            <person name="Skrede I."/>
            <person name="Drula E."/>
            <person name="Henrissat B."/>
            <person name="Morin E."/>
            <person name="Kohler A."/>
            <person name="Barry K."/>
            <person name="LaButti K."/>
            <person name="Morin E."/>
            <person name="Salamov A."/>
            <person name="Lipzen A."/>
            <person name="Mereny Z."/>
            <person name="Hegedus B."/>
            <person name="Baldrian P."/>
            <person name="Stursova M."/>
            <person name="Weitz H."/>
            <person name="Taylor A."/>
            <person name="Grigoriev I.V."/>
            <person name="Nagy L.G."/>
            <person name="Martin F."/>
            <person name="Kauserud H."/>
        </authorList>
    </citation>
    <scope>NUCLEOTIDE SEQUENCE</scope>
    <source>
        <strain evidence="1">CBHHK002</strain>
    </source>
</reference>
<accession>A0AAD7A051</accession>